<dbReference type="PANTHER" id="PTHR32060">
    <property type="entry name" value="TAIL-SPECIFIC PROTEASE"/>
    <property type="match status" value="1"/>
</dbReference>
<dbReference type="EMBL" id="CP017305">
    <property type="protein sequence ID" value="AOS84668.1"/>
    <property type="molecule type" value="Genomic_DNA"/>
</dbReference>
<dbReference type="InterPro" id="IPR004447">
    <property type="entry name" value="Peptidase_S41A"/>
</dbReference>
<dbReference type="SMART" id="SM00245">
    <property type="entry name" value="TSPc"/>
    <property type="match status" value="1"/>
</dbReference>
<keyword evidence="2 5" id="KW-0645">Protease</keyword>
<dbReference type="SUPFAM" id="SSF52096">
    <property type="entry name" value="ClpP/crotonase"/>
    <property type="match status" value="1"/>
</dbReference>
<dbReference type="Pfam" id="PF17820">
    <property type="entry name" value="PDZ_6"/>
    <property type="match status" value="1"/>
</dbReference>
<evidence type="ECO:0000313" key="9">
    <source>
        <dbReference type="Proteomes" id="UP000095185"/>
    </source>
</evidence>
<evidence type="ECO:0000256" key="6">
    <source>
        <dbReference type="SAM" id="SignalP"/>
    </source>
</evidence>
<dbReference type="Gene3D" id="2.30.42.10">
    <property type="match status" value="1"/>
</dbReference>
<evidence type="ECO:0000256" key="5">
    <source>
        <dbReference type="RuleBase" id="RU004404"/>
    </source>
</evidence>
<dbReference type="AlphaFoldDB" id="A0A1D8D8U9"/>
<evidence type="ECO:0000256" key="4">
    <source>
        <dbReference type="ARBA" id="ARBA00022825"/>
    </source>
</evidence>
<keyword evidence="6" id="KW-0732">Signal</keyword>
<dbReference type="PROSITE" id="PS50106">
    <property type="entry name" value="PDZ"/>
    <property type="match status" value="1"/>
</dbReference>
<dbReference type="CDD" id="cd06782">
    <property type="entry name" value="cpPDZ_CPP-like"/>
    <property type="match status" value="1"/>
</dbReference>
<dbReference type="GO" id="GO:0006508">
    <property type="term" value="P:proteolysis"/>
    <property type="evidence" value="ECO:0007669"/>
    <property type="project" value="UniProtKB-KW"/>
</dbReference>
<dbReference type="Gene3D" id="3.30.750.44">
    <property type="match status" value="1"/>
</dbReference>
<dbReference type="SUPFAM" id="SSF50156">
    <property type="entry name" value="PDZ domain-like"/>
    <property type="match status" value="1"/>
</dbReference>
<accession>A0A1D8D8U9</accession>
<keyword evidence="4 5" id="KW-0720">Serine protease</keyword>
<dbReference type="SMART" id="SM00228">
    <property type="entry name" value="PDZ"/>
    <property type="match status" value="1"/>
</dbReference>
<sequence length="576" mass="62950">MIRFMSMRRITLFRNFRRWPRTAAILSIAGVIVAIQPASAASGAISAADNYFAATRSIDLLGEVYKNVSQSYVDPVDVSEFMYSGIDGMLDQLDPFTSFLDEAQSDELDEITSGQYTGIGITIAVFSGDLFITSVIGGQPAAKAGLQTGDQIVAIDGIRTTKRPIDEIRSAIKGPPGTVVRLSIRRDGQGAAKLIAITREEVRVSTVPYAGLFGSSGYVQMNSFAEHSREELSSAIRAIHEEAAKKRIALNGIVLDLRGNPGGLLTSAVEVAGLFVEKGSKIVSTRGRAADSEQLFVTKTDPQAPSLPLVVMIDGDSASASEIVSGAIQELDRGVILGESSYGKGLVQSIITLPYDHILKMTTAKYYTPSGRLIQKPIARDDSRRKAVLSTGDADSTKVFYTRNRRKVYGGGGIRPDVAVRADALSEYLHTLEKSGQLFRYASRFHRKHPELQLKRLQSEPVYEEFGRFLEKERFTFRSGAQKKLDSLKTLVQKEGVGEDRELAGQLDLLDKALAASTKRGITRDSLRITAALQREILRHYDERAAQRKAIESDPVAAKAFSLLAEPARYQALLKP</sequence>
<evidence type="ECO:0000313" key="8">
    <source>
        <dbReference type="EMBL" id="AOS84668.1"/>
    </source>
</evidence>
<proteinExistence type="inferred from homology"/>
<dbReference type="NCBIfam" id="TIGR00225">
    <property type="entry name" value="prc"/>
    <property type="match status" value="1"/>
</dbReference>
<name>A0A1D8D8U9_CHLLM</name>
<dbReference type="OrthoDB" id="9812068at2"/>
<protein>
    <submittedName>
        <fullName evidence="8">Peptidase S41</fullName>
    </submittedName>
</protein>
<dbReference type="GO" id="GO:0008236">
    <property type="term" value="F:serine-type peptidase activity"/>
    <property type="evidence" value="ECO:0007669"/>
    <property type="project" value="UniProtKB-KW"/>
</dbReference>
<reference evidence="8" key="1">
    <citation type="submission" date="2016-09" db="EMBL/GenBank/DDBJ databases">
        <title>Genome sequence of Chlorobaculum limnaeum.</title>
        <authorList>
            <person name="Liu Z."/>
            <person name="Tank M."/>
            <person name="Bryant D.A."/>
        </authorList>
    </citation>
    <scope>NUCLEOTIDE SEQUENCE [LARGE SCALE GENOMIC DNA]</scope>
    <source>
        <strain evidence="8">DSM 1677</strain>
    </source>
</reference>
<dbReference type="InterPro" id="IPR001478">
    <property type="entry name" value="PDZ"/>
</dbReference>
<dbReference type="InterPro" id="IPR041489">
    <property type="entry name" value="PDZ_6"/>
</dbReference>
<dbReference type="Pfam" id="PF03572">
    <property type="entry name" value="Peptidase_S41"/>
    <property type="match status" value="1"/>
</dbReference>
<comment type="similarity">
    <text evidence="1 5">Belongs to the peptidase S41A family.</text>
</comment>
<dbReference type="GO" id="GO:0004175">
    <property type="term" value="F:endopeptidase activity"/>
    <property type="evidence" value="ECO:0007669"/>
    <property type="project" value="TreeGrafter"/>
</dbReference>
<evidence type="ECO:0000256" key="1">
    <source>
        <dbReference type="ARBA" id="ARBA00009179"/>
    </source>
</evidence>
<dbReference type="Gene3D" id="3.90.226.10">
    <property type="entry name" value="2-enoyl-CoA Hydratase, Chain A, domain 1"/>
    <property type="match status" value="1"/>
</dbReference>
<evidence type="ECO:0000256" key="2">
    <source>
        <dbReference type="ARBA" id="ARBA00022670"/>
    </source>
</evidence>
<keyword evidence="9" id="KW-1185">Reference proteome</keyword>
<keyword evidence="3 5" id="KW-0378">Hydrolase</keyword>
<dbReference type="Proteomes" id="UP000095185">
    <property type="component" value="Chromosome"/>
</dbReference>
<dbReference type="InterPro" id="IPR029045">
    <property type="entry name" value="ClpP/crotonase-like_dom_sf"/>
</dbReference>
<feature type="chain" id="PRO_5009106639" evidence="6">
    <location>
        <begin position="41"/>
        <end position="576"/>
    </location>
</feature>
<evidence type="ECO:0000259" key="7">
    <source>
        <dbReference type="PROSITE" id="PS50106"/>
    </source>
</evidence>
<dbReference type="KEGG" id="clz:BIU88_11320"/>
<dbReference type="InterPro" id="IPR005151">
    <property type="entry name" value="Tail-specific_protease"/>
</dbReference>
<dbReference type="PANTHER" id="PTHR32060:SF22">
    <property type="entry name" value="CARBOXYL-TERMINAL-PROCESSING PEPTIDASE 3, CHLOROPLASTIC"/>
    <property type="match status" value="1"/>
</dbReference>
<organism evidence="8 9">
    <name type="scientific">Chlorobaculum limnaeum</name>
    <dbReference type="NCBI Taxonomy" id="274537"/>
    <lineage>
        <taxon>Bacteria</taxon>
        <taxon>Pseudomonadati</taxon>
        <taxon>Chlorobiota</taxon>
        <taxon>Chlorobiia</taxon>
        <taxon>Chlorobiales</taxon>
        <taxon>Chlorobiaceae</taxon>
        <taxon>Chlorobaculum</taxon>
    </lineage>
</organism>
<feature type="domain" description="PDZ" evidence="7">
    <location>
        <begin position="105"/>
        <end position="187"/>
    </location>
</feature>
<dbReference type="STRING" id="274537.BIU88_11320"/>
<dbReference type="InterPro" id="IPR036034">
    <property type="entry name" value="PDZ_sf"/>
</dbReference>
<evidence type="ECO:0000256" key="3">
    <source>
        <dbReference type="ARBA" id="ARBA00022801"/>
    </source>
</evidence>
<gene>
    <name evidence="8" type="ORF">BIU88_11320</name>
</gene>
<dbReference type="CDD" id="cd07560">
    <property type="entry name" value="Peptidase_S41_CPP"/>
    <property type="match status" value="1"/>
</dbReference>
<feature type="signal peptide" evidence="6">
    <location>
        <begin position="1"/>
        <end position="40"/>
    </location>
</feature>